<feature type="region of interest" description="Disordered" evidence="1">
    <location>
        <begin position="1"/>
        <end position="72"/>
    </location>
</feature>
<feature type="compositionally biased region" description="Low complexity" evidence="1">
    <location>
        <begin position="360"/>
        <end position="369"/>
    </location>
</feature>
<protein>
    <submittedName>
        <fullName evidence="2">Uncharacterized protein</fullName>
    </submittedName>
</protein>
<comment type="caution">
    <text evidence="2">The sequence shown here is derived from an EMBL/GenBank/DDBJ whole genome shotgun (WGS) entry which is preliminary data.</text>
</comment>
<feature type="compositionally biased region" description="Polar residues" evidence="1">
    <location>
        <begin position="406"/>
        <end position="416"/>
    </location>
</feature>
<organism evidence="2 3">
    <name type="scientific">Colletotrichum musicola</name>
    <dbReference type="NCBI Taxonomy" id="2175873"/>
    <lineage>
        <taxon>Eukaryota</taxon>
        <taxon>Fungi</taxon>
        <taxon>Dikarya</taxon>
        <taxon>Ascomycota</taxon>
        <taxon>Pezizomycotina</taxon>
        <taxon>Sordariomycetes</taxon>
        <taxon>Hypocreomycetidae</taxon>
        <taxon>Glomerellales</taxon>
        <taxon>Glomerellaceae</taxon>
        <taxon>Colletotrichum</taxon>
        <taxon>Colletotrichum orchidearum species complex</taxon>
    </lineage>
</organism>
<accession>A0A8H6K4C8</accession>
<evidence type="ECO:0000313" key="2">
    <source>
        <dbReference type="EMBL" id="KAF6824889.1"/>
    </source>
</evidence>
<name>A0A8H6K4C8_9PEZI</name>
<gene>
    <name evidence="2" type="ORF">CMUS01_10044</name>
</gene>
<dbReference type="EMBL" id="WIGM01000449">
    <property type="protein sequence ID" value="KAF6824889.1"/>
    <property type="molecule type" value="Genomic_DNA"/>
</dbReference>
<reference evidence="2" key="1">
    <citation type="journal article" date="2020" name="Phytopathology">
        <title>Genome Sequence Resources of Colletotrichum truncatum, C. plurivorum, C. musicola, and C. sojae: Four Species Pathogenic to Soybean (Glycine max).</title>
        <authorList>
            <person name="Rogerio F."/>
            <person name="Boufleur T.R."/>
            <person name="Ciampi-Guillardi M."/>
            <person name="Sukno S.A."/>
            <person name="Thon M.R."/>
            <person name="Massola Junior N.S."/>
            <person name="Baroncelli R."/>
        </authorList>
    </citation>
    <scope>NUCLEOTIDE SEQUENCE</scope>
    <source>
        <strain evidence="2">LFN0074</strain>
    </source>
</reference>
<feature type="region of interest" description="Disordered" evidence="1">
    <location>
        <begin position="442"/>
        <end position="480"/>
    </location>
</feature>
<keyword evidence="3" id="KW-1185">Reference proteome</keyword>
<proteinExistence type="predicted"/>
<dbReference type="AlphaFoldDB" id="A0A8H6K4C8"/>
<feature type="region of interest" description="Disordered" evidence="1">
    <location>
        <begin position="88"/>
        <end position="128"/>
    </location>
</feature>
<feature type="compositionally biased region" description="Pro residues" evidence="1">
    <location>
        <begin position="1"/>
        <end position="10"/>
    </location>
</feature>
<sequence>MHLDDPPAPGPLTSHPVMAPSSSTNAFAAAQRPSAKRANSTQRANSRFVEGSMNDRTSAAPPPNFLGPEDSSEIARRFHMDFYVEAPDAGVLSPPKPQHHKSSQSLLSSQNHHQQLPQQQQQYPVLQQPTVTYGEVKRPASSASSNVGKKGFWGGLREKLSFVRDKDKGAKRPLSLDGKLLAAGGGAGGFGSGNGAPAAAPAVPANNGLAGMPSREEIMASYQQLMKDGFFDAHAIRSTRQPPPPSIAASNTTYSIRPPVDKKSFAERVQSQWPITPMEDEIEPLPTSRDGNRKRGPVDDNDDEDMSTVKKLRKSASRISIDLSIPGLRKQRPSPIQASQAMPPPPPPLNYMPPPPPRGFGPFVRRSFSNSTRASNKLAKHAPSASYSTSSSNPMDTDLAPPNPSYAASSRCSIDSNDSRRSFAETARAWTSRATRRAAEPLGLRPNSNHGAAPSFTSEDYKTPRGYGLEGENLRHHNAVQERELPGGRWRGLRFT</sequence>
<dbReference type="Proteomes" id="UP000639643">
    <property type="component" value="Unassembled WGS sequence"/>
</dbReference>
<feature type="compositionally biased region" description="Polar residues" evidence="1">
    <location>
        <begin position="446"/>
        <end position="458"/>
    </location>
</feature>
<evidence type="ECO:0000313" key="3">
    <source>
        <dbReference type="Proteomes" id="UP000639643"/>
    </source>
</evidence>
<feature type="compositionally biased region" description="Low complexity" evidence="1">
    <location>
        <begin position="103"/>
        <end position="128"/>
    </location>
</feature>
<dbReference type="OrthoDB" id="5226996at2759"/>
<feature type="region of interest" description="Disordered" evidence="1">
    <location>
        <begin position="272"/>
        <end position="416"/>
    </location>
</feature>
<evidence type="ECO:0000256" key="1">
    <source>
        <dbReference type="SAM" id="MobiDB-lite"/>
    </source>
</evidence>
<feature type="compositionally biased region" description="Pro residues" evidence="1">
    <location>
        <begin position="342"/>
        <end position="359"/>
    </location>
</feature>